<comment type="caution">
    <text evidence="3">The sequence shown here is derived from an EMBL/GenBank/DDBJ whole genome shotgun (WGS) entry which is preliminary data.</text>
</comment>
<feature type="compositionally biased region" description="Gly residues" evidence="1">
    <location>
        <begin position="103"/>
        <end position="120"/>
    </location>
</feature>
<dbReference type="InterPro" id="IPR013113">
    <property type="entry name" value="SIP_FAD-bd"/>
</dbReference>
<dbReference type="Proteomes" id="UP000740605">
    <property type="component" value="Unassembled WGS sequence"/>
</dbReference>
<dbReference type="PROSITE" id="PS51384">
    <property type="entry name" value="FAD_FR"/>
    <property type="match status" value="1"/>
</dbReference>
<keyword evidence="4" id="KW-1185">Reference proteome</keyword>
<dbReference type="SUPFAM" id="SSF63380">
    <property type="entry name" value="Riboflavin synthase domain-like"/>
    <property type="match status" value="1"/>
</dbReference>
<feature type="region of interest" description="Disordered" evidence="1">
    <location>
        <begin position="102"/>
        <end position="121"/>
    </location>
</feature>
<protein>
    <submittedName>
        <fullName evidence="3">Siderophore-interacting protein</fullName>
    </submittedName>
</protein>
<dbReference type="Pfam" id="PF04954">
    <property type="entry name" value="SIP"/>
    <property type="match status" value="1"/>
</dbReference>
<reference evidence="3 4" key="1">
    <citation type="submission" date="2021-03" db="EMBL/GenBank/DDBJ databases">
        <title>Microbacterium pauli sp. nov., isolated from microfiltered milk.</title>
        <authorList>
            <person name="Bellassi P."/>
            <person name="Fontana A."/>
            <person name="Callegari M.L."/>
            <person name="Lorenzo M."/>
            <person name="Cappa F."/>
        </authorList>
    </citation>
    <scope>NUCLEOTIDE SEQUENCE [LARGE SCALE GENOMIC DNA]</scope>
    <source>
        <strain evidence="3 4">DSM 18909</strain>
    </source>
</reference>
<dbReference type="Gene3D" id="3.40.50.80">
    <property type="entry name" value="Nucleotide-binding domain of ferredoxin-NADP reductase (FNR) module"/>
    <property type="match status" value="1"/>
</dbReference>
<dbReference type="Pfam" id="PF08021">
    <property type="entry name" value="FAD_binding_9"/>
    <property type="match status" value="1"/>
</dbReference>
<gene>
    <name evidence="3" type="ORF">J0P97_00795</name>
</gene>
<dbReference type="CDD" id="cd06193">
    <property type="entry name" value="siderophore_interacting"/>
    <property type="match status" value="1"/>
</dbReference>
<dbReference type="PANTHER" id="PTHR30157">
    <property type="entry name" value="FERRIC REDUCTASE, NADPH-DEPENDENT"/>
    <property type="match status" value="1"/>
</dbReference>
<evidence type="ECO:0000313" key="3">
    <source>
        <dbReference type="EMBL" id="MBT8796613.1"/>
    </source>
</evidence>
<evidence type="ECO:0000256" key="1">
    <source>
        <dbReference type="SAM" id="MobiDB-lite"/>
    </source>
</evidence>
<dbReference type="InterPro" id="IPR039374">
    <property type="entry name" value="SIP_fam"/>
</dbReference>
<dbReference type="InterPro" id="IPR039261">
    <property type="entry name" value="FNR_nucleotide-bd"/>
</dbReference>
<feature type="domain" description="FAD-binding FR-type" evidence="2">
    <location>
        <begin position="15"/>
        <end position="148"/>
    </location>
</feature>
<name>A0ABS5XQ04_9MICO</name>
<dbReference type="InterPro" id="IPR007037">
    <property type="entry name" value="SIP_rossman_dom"/>
</dbReference>
<dbReference type="InterPro" id="IPR017927">
    <property type="entry name" value="FAD-bd_FR_type"/>
</dbReference>
<dbReference type="Gene3D" id="2.40.30.10">
    <property type="entry name" value="Translation factors"/>
    <property type="match status" value="1"/>
</dbReference>
<dbReference type="PANTHER" id="PTHR30157:SF0">
    <property type="entry name" value="NADPH-DEPENDENT FERRIC-CHELATE REDUCTASE"/>
    <property type="match status" value="1"/>
</dbReference>
<dbReference type="RefSeq" id="WP_215485869.1">
    <property type="nucleotide sequence ID" value="NZ_BAAAPJ010000001.1"/>
</dbReference>
<evidence type="ECO:0000313" key="4">
    <source>
        <dbReference type="Proteomes" id="UP000740605"/>
    </source>
</evidence>
<proteinExistence type="predicted"/>
<organism evidence="3 4">
    <name type="scientific">Microbacterium flavum</name>
    <dbReference type="NCBI Taxonomy" id="415216"/>
    <lineage>
        <taxon>Bacteria</taxon>
        <taxon>Bacillati</taxon>
        <taxon>Actinomycetota</taxon>
        <taxon>Actinomycetes</taxon>
        <taxon>Micrococcales</taxon>
        <taxon>Microbacteriaceae</taxon>
        <taxon>Microbacterium</taxon>
    </lineage>
</organism>
<accession>A0ABS5XQ04</accession>
<dbReference type="InterPro" id="IPR017938">
    <property type="entry name" value="Riboflavin_synthase-like_b-brl"/>
</dbReference>
<sequence length="283" mass="30253">MNPVPFHLERRSHDLRFRRVRLAARRWLTPTYVRVRLAGPELRGFDSPGADDHIRVFFPDAEAATIDELRAAPSREYTPLAWGEDEAGDGWLDLEFAIHGIQPHGGHGGHGGPGGPGGADGVAAAWAATAEIGAPAGIGGPRGSMTICGRPDAWLLAGDETAVPAMRRFAHRMDAAAVGRILVEVPDAAHELPIDAPPGVAVEQLHRAGRGGDARPGGALAARLDELGTTERPAGDVFAFVAAEQAIVKTARRVLLDRWSLDADRIVVKGYWKNGETEYHAPH</sequence>
<evidence type="ECO:0000259" key="2">
    <source>
        <dbReference type="PROSITE" id="PS51384"/>
    </source>
</evidence>
<dbReference type="EMBL" id="JAFLHG010000001">
    <property type="protein sequence ID" value="MBT8796613.1"/>
    <property type="molecule type" value="Genomic_DNA"/>
</dbReference>